<name>A0AAE0FGT1_9CHLO</name>
<feature type="region of interest" description="Disordered" evidence="1">
    <location>
        <begin position="616"/>
        <end position="691"/>
    </location>
</feature>
<dbReference type="Proteomes" id="UP001190700">
    <property type="component" value="Unassembled WGS sequence"/>
</dbReference>
<feature type="compositionally biased region" description="Polar residues" evidence="1">
    <location>
        <begin position="657"/>
        <end position="666"/>
    </location>
</feature>
<dbReference type="AlphaFoldDB" id="A0AAE0FGT1"/>
<sequence length="1069" mass="120674">MQYQLVVSIAGSVQSGNLTWISSQLKRYDAVIYHTRTKDVAHVVKLKKPYLGIDVVNKLVPIGTPPEGLHFLDFLIENYDQLRNVTVFLPAHPWLYSPDIFDLLERPGVWKGLQPLGWGDERGINPPFPFRHPLKGFEGRICEGMNDRSFNYCESAEKCSQDKEDDYEEDNRTVSEDHTAFEDIAILNDDNQPEKDPLCTFWREIGLEGECPTTITVNYKNTFAVSEGVIKRHPREYYKMLQSWVMDKPKLHALALERLTGVVQLPIILVLGWTSKQSYDTMVDRLLLMTEYVPYYRKVVMMISEDDDAVEKYRHDTRFEAVDFYQCPGSAHMHWGFSKANRIALDAKIYEGYLSYKCVGDMMKKHGMAEDDPARGILFHHADLWMYPWKLANANFDIPWLFDGNMKPLSQMPPDIAIIPIGGFAVPDCTNCSPEDWHDDTHPWSYKQMHSHWYMNTVFRSFGASKEICRDTGIGCLNNHTGSTDLPDLATTCFGWADGFYYPATVFKPQDGCAQDDLDCDGSSLFDQVLQPFVNDQIFHETAVRTIGHLLGSALPGGDTPQGVGKISCFGSCCAHGTVQDMQQFTCGHKMALQDAVVQKMLTAMLRAGGSDNSTEALKGGFVQPSASPTEALQCPSDLRNPPQAHVPSAVDDGQPIEQNSHTFTHSASAGADPGSDSSNARESETAVGKGCTPEVDSNCLPIILVLAWVIGTREEKIAKFKFLLEYAKYYMQVVFQLEAVSDDDLAYFQHQLPNADFVQYPGWEMRHRDFDKWWFVKRDHHQPGYEQHYRPYEVAGDMLKKHGMTDGKQARGVLYHHADMWVHPWALKEADLDRPWLFDGYMRPVPSNHSSDAWKRHQQQGSFFVGEWDMPDCTTLNKREEWTAGGGTWENLIRYPLEMVERVQRASKDVCLKEGIGCIGETQNVTACFGWSDAFYYPRVAFDPPSDCAMPHNSVNASQCESLYDRVLRQFVVHDIWHDTGVRTVGHILAAALPGGNISEGPIRIHCFGGCCTGKGKLDDITGYVCGHKMAIHHEDVQKTLTDLLRKGLSADGPLVKGGLYPYDPPPW</sequence>
<comment type="caution">
    <text evidence="2">The sequence shown here is derived from an EMBL/GenBank/DDBJ whole genome shotgun (WGS) entry which is preliminary data.</text>
</comment>
<keyword evidence="3" id="KW-1185">Reference proteome</keyword>
<proteinExistence type="predicted"/>
<evidence type="ECO:0000313" key="2">
    <source>
        <dbReference type="EMBL" id="KAK3259448.1"/>
    </source>
</evidence>
<protein>
    <submittedName>
        <fullName evidence="2">Uncharacterized protein</fullName>
    </submittedName>
</protein>
<evidence type="ECO:0000313" key="3">
    <source>
        <dbReference type="Proteomes" id="UP001190700"/>
    </source>
</evidence>
<feature type="compositionally biased region" description="Low complexity" evidence="1">
    <location>
        <begin position="667"/>
        <end position="679"/>
    </location>
</feature>
<organism evidence="2 3">
    <name type="scientific">Cymbomonas tetramitiformis</name>
    <dbReference type="NCBI Taxonomy" id="36881"/>
    <lineage>
        <taxon>Eukaryota</taxon>
        <taxon>Viridiplantae</taxon>
        <taxon>Chlorophyta</taxon>
        <taxon>Pyramimonadophyceae</taxon>
        <taxon>Pyramimonadales</taxon>
        <taxon>Pyramimonadaceae</taxon>
        <taxon>Cymbomonas</taxon>
    </lineage>
</organism>
<accession>A0AAE0FGT1</accession>
<evidence type="ECO:0000256" key="1">
    <source>
        <dbReference type="SAM" id="MobiDB-lite"/>
    </source>
</evidence>
<dbReference type="EMBL" id="LGRX02018734">
    <property type="protein sequence ID" value="KAK3259448.1"/>
    <property type="molecule type" value="Genomic_DNA"/>
</dbReference>
<gene>
    <name evidence="2" type="ORF">CYMTET_31557</name>
</gene>
<reference evidence="2 3" key="1">
    <citation type="journal article" date="2015" name="Genome Biol. Evol.">
        <title>Comparative Genomics of a Bacterivorous Green Alga Reveals Evolutionary Causalities and Consequences of Phago-Mixotrophic Mode of Nutrition.</title>
        <authorList>
            <person name="Burns J.A."/>
            <person name="Paasch A."/>
            <person name="Narechania A."/>
            <person name="Kim E."/>
        </authorList>
    </citation>
    <scope>NUCLEOTIDE SEQUENCE [LARGE SCALE GENOMIC DNA]</scope>
    <source>
        <strain evidence="2 3">PLY_AMNH</strain>
    </source>
</reference>